<evidence type="ECO:0000256" key="2">
    <source>
        <dbReference type="PROSITE-ProRule" id="PRU00169"/>
    </source>
</evidence>
<keyword evidence="2" id="KW-0597">Phosphoprotein</keyword>
<evidence type="ECO:0000256" key="1">
    <source>
        <dbReference type="ARBA" id="ARBA00023125"/>
    </source>
</evidence>
<dbReference type="Proteomes" id="UP000236379">
    <property type="component" value="Unassembled WGS sequence"/>
</dbReference>
<evidence type="ECO:0000259" key="4">
    <source>
        <dbReference type="PROSITE" id="PS50110"/>
    </source>
</evidence>
<dbReference type="PROSITE" id="PS50110">
    <property type="entry name" value="RESPONSE_REGULATORY"/>
    <property type="match status" value="1"/>
</dbReference>
<dbReference type="SMART" id="SM00421">
    <property type="entry name" value="HTH_LUXR"/>
    <property type="match status" value="1"/>
</dbReference>
<feature type="region of interest" description="Disordered" evidence="3">
    <location>
        <begin position="1"/>
        <end position="53"/>
    </location>
</feature>
<dbReference type="GO" id="GO:0000160">
    <property type="term" value="P:phosphorelay signal transduction system"/>
    <property type="evidence" value="ECO:0007669"/>
    <property type="project" value="InterPro"/>
</dbReference>
<dbReference type="Gene3D" id="3.40.50.2300">
    <property type="match status" value="1"/>
</dbReference>
<dbReference type="SUPFAM" id="SSF46894">
    <property type="entry name" value="C-terminal effector domain of the bipartite response regulators"/>
    <property type="match status" value="1"/>
</dbReference>
<sequence>MDSGCAASRHGSERRAGSGRSTVVQAARQPSARGGRSDRRPRGPQRHTSAATGVRQIRIVLPVGRALPFGSAQLRTRGSGDTRVSRLRISLVEDERFFRELLTGALSHSGAVSVQASLESVDEALRDPAIGHSDAVLVDIDLAGEDGIALCWTLRHRHPSLGIVLLSNHAHIAFAHRLISAELSGWGYLLKKSVQDLRTVLRAITAVAAGQVVLDPQLAALDTVGPGRHLNLSSRQRAMWALITQGYSNAAIAEHLGVSVKVIDNAVGGLYAALDIDARDPKLNARVSAALRYAREAQQANLTIITSPPRS</sequence>
<dbReference type="InterPro" id="IPR001789">
    <property type="entry name" value="Sig_transdc_resp-reg_receiver"/>
</dbReference>
<dbReference type="CDD" id="cd00156">
    <property type="entry name" value="REC"/>
    <property type="match status" value="1"/>
</dbReference>
<proteinExistence type="predicted"/>
<keyword evidence="1" id="KW-0238">DNA-binding</keyword>
<dbReference type="EMBL" id="PPPD01000005">
    <property type="protein sequence ID" value="PNY79257.1"/>
    <property type="molecule type" value="Genomic_DNA"/>
</dbReference>
<dbReference type="InterPro" id="IPR011006">
    <property type="entry name" value="CheY-like_superfamily"/>
</dbReference>
<dbReference type="SMART" id="SM00448">
    <property type="entry name" value="REC"/>
    <property type="match status" value="1"/>
</dbReference>
<evidence type="ECO:0000313" key="5">
    <source>
        <dbReference type="EMBL" id="PNY79257.1"/>
    </source>
</evidence>
<dbReference type="Pfam" id="PF00072">
    <property type="entry name" value="Response_reg"/>
    <property type="match status" value="1"/>
</dbReference>
<dbReference type="PANTHER" id="PTHR43214">
    <property type="entry name" value="TWO-COMPONENT RESPONSE REGULATOR"/>
    <property type="match status" value="1"/>
</dbReference>
<keyword evidence="6" id="KW-1185">Reference proteome</keyword>
<feature type="modified residue" description="4-aspartylphosphate" evidence="2">
    <location>
        <position position="139"/>
    </location>
</feature>
<dbReference type="GO" id="GO:0006355">
    <property type="term" value="P:regulation of DNA-templated transcription"/>
    <property type="evidence" value="ECO:0007669"/>
    <property type="project" value="InterPro"/>
</dbReference>
<dbReference type="GO" id="GO:0003677">
    <property type="term" value="F:DNA binding"/>
    <property type="evidence" value="ECO:0007669"/>
    <property type="project" value="UniProtKB-KW"/>
</dbReference>
<dbReference type="SUPFAM" id="SSF52172">
    <property type="entry name" value="CheY-like"/>
    <property type="match status" value="1"/>
</dbReference>
<dbReference type="OrthoDB" id="9788600at2"/>
<reference evidence="5 6" key="1">
    <citation type="submission" date="2018-01" db="EMBL/GenBank/DDBJ databases">
        <title>Deinococcus koreensis sp. nov., a radiation-resistant bacterium isolated from river water.</title>
        <authorList>
            <person name="Choi A."/>
        </authorList>
    </citation>
    <scope>NUCLEOTIDE SEQUENCE [LARGE SCALE GENOMIC DNA]</scope>
    <source>
        <strain evidence="5 6">SJW1-2</strain>
    </source>
</reference>
<protein>
    <recommendedName>
        <fullName evidence="4">Response regulatory domain-containing protein</fullName>
    </recommendedName>
</protein>
<evidence type="ECO:0000313" key="6">
    <source>
        <dbReference type="Proteomes" id="UP000236379"/>
    </source>
</evidence>
<feature type="domain" description="Response regulatory" evidence="4">
    <location>
        <begin position="88"/>
        <end position="206"/>
    </location>
</feature>
<name>A0A2K3URW3_9DEIO</name>
<gene>
    <name evidence="5" type="ORF">CVO96_20295</name>
</gene>
<dbReference type="InterPro" id="IPR000792">
    <property type="entry name" value="Tscrpt_reg_LuxR_C"/>
</dbReference>
<organism evidence="5 6">
    <name type="scientific">Deinococcus koreensis</name>
    <dbReference type="NCBI Taxonomy" id="2054903"/>
    <lineage>
        <taxon>Bacteria</taxon>
        <taxon>Thermotogati</taxon>
        <taxon>Deinococcota</taxon>
        <taxon>Deinococci</taxon>
        <taxon>Deinococcales</taxon>
        <taxon>Deinococcaceae</taxon>
        <taxon>Deinococcus</taxon>
    </lineage>
</organism>
<dbReference type="InterPro" id="IPR016032">
    <property type="entry name" value="Sig_transdc_resp-reg_C-effctor"/>
</dbReference>
<comment type="caution">
    <text evidence="5">The sequence shown here is derived from an EMBL/GenBank/DDBJ whole genome shotgun (WGS) entry which is preliminary data.</text>
</comment>
<dbReference type="AlphaFoldDB" id="A0A2K3URW3"/>
<accession>A0A2K3URW3</accession>
<evidence type="ECO:0000256" key="3">
    <source>
        <dbReference type="SAM" id="MobiDB-lite"/>
    </source>
</evidence>
<dbReference type="InterPro" id="IPR039420">
    <property type="entry name" value="WalR-like"/>
</dbReference>